<sequence length="76" mass="8469">MSVTINVRLEESVKDRLEQLADAPHRSRSLPAAEAIRDYVEVNEWQIGDVKAALAEADAGDFASDDDVRAVQEKWT</sequence>
<comment type="caution">
    <text evidence="1">The sequence shown here is derived from an EMBL/GenBank/DDBJ whole genome shotgun (WGS) entry which is preliminary data.</text>
</comment>
<dbReference type="GO" id="GO:0006355">
    <property type="term" value="P:regulation of DNA-templated transcription"/>
    <property type="evidence" value="ECO:0007669"/>
    <property type="project" value="InterPro"/>
</dbReference>
<proteinExistence type="predicted"/>
<gene>
    <name evidence="1" type="ORF">CRU78_20835</name>
</gene>
<dbReference type="EMBL" id="PDHS01000635">
    <property type="protein sequence ID" value="MQM32797.1"/>
    <property type="molecule type" value="Genomic_DNA"/>
</dbReference>
<evidence type="ECO:0000313" key="1">
    <source>
        <dbReference type="EMBL" id="MQM32797.1"/>
    </source>
</evidence>
<organism evidence="1 2">
    <name type="scientific">Candidatus Accumulibacter phosphatis</name>
    <dbReference type="NCBI Taxonomy" id="327160"/>
    <lineage>
        <taxon>Bacteria</taxon>
        <taxon>Pseudomonadati</taxon>
        <taxon>Pseudomonadota</taxon>
        <taxon>Betaproteobacteria</taxon>
        <taxon>Candidatus Accumulibacter</taxon>
    </lineage>
</organism>
<dbReference type="PANTHER" id="PTHR40688:SF2">
    <property type="entry name" value="RIBBON-HELIX-HELIX PROTEIN COPG DOMAIN-CONTAINING PROTEIN"/>
    <property type="match status" value="1"/>
</dbReference>
<dbReference type="InterPro" id="IPR052991">
    <property type="entry name" value="Non-func_TypeII_TA_Antitoxin"/>
</dbReference>
<dbReference type="InterPro" id="IPR010985">
    <property type="entry name" value="Ribbon_hlx_hlx"/>
</dbReference>
<protein>
    <submittedName>
        <fullName evidence="1">CopG family transcriptional regulator</fullName>
    </submittedName>
</protein>
<dbReference type="Proteomes" id="UP000342300">
    <property type="component" value="Unassembled WGS sequence"/>
</dbReference>
<evidence type="ECO:0000313" key="2">
    <source>
        <dbReference type="Proteomes" id="UP000342300"/>
    </source>
</evidence>
<accession>A0A6A7RZ79</accession>
<dbReference type="PANTHER" id="PTHR40688">
    <property type="match status" value="1"/>
</dbReference>
<name>A0A6A7RZ79_9PROT</name>
<dbReference type="CDD" id="cd22233">
    <property type="entry name" value="RHH_CopAso-like"/>
    <property type="match status" value="1"/>
</dbReference>
<dbReference type="SUPFAM" id="SSF47598">
    <property type="entry name" value="Ribbon-helix-helix"/>
    <property type="match status" value="1"/>
</dbReference>
<reference evidence="1 2" key="1">
    <citation type="submission" date="2017-09" db="EMBL/GenBank/DDBJ databases">
        <title>Metagenomic Analysis Reveals Denitrifying Candidatus Accumulibacter and Flanking Population as a Source of N2O.</title>
        <authorList>
            <person name="Gao H."/>
            <person name="Mao Y."/>
            <person name="Zhao X."/>
            <person name="Liu W.-T."/>
            <person name="Zhang T."/>
            <person name="Wells G."/>
        </authorList>
    </citation>
    <scope>NUCLEOTIDE SEQUENCE [LARGE SCALE GENOMIC DNA]</scope>
    <source>
        <strain evidence="1">CANDO_2_IC</strain>
    </source>
</reference>
<dbReference type="AlphaFoldDB" id="A0A6A7RZ79"/>